<gene>
    <name evidence="3" type="ORF">TSUD_82410</name>
</gene>
<proteinExistence type="predicted"/>
<evidence type="ECO:0000313" key="3">
    <source>
        <dbReference type="EMBL" id="GAU50152.1"/>
    </source>
</evidence>
<organism evidence="3 4">
    <name type="scientific">Trifolium subterraneum</name>
    <name type="common">Subterranean clover</name>
    <dbReference type="NCBI Taxonomy" id="3900"/>
    <lineage>
        <taxon>Eukaryota</taxon>
        <taxon>Viridiplantae</taxon>
        <taxon>Streptophyta</taxon>
        <taxon>Embryophyta</taxon>
        <taxon>Tracheophyta</taxon>
        <taxon>Spermatophyta</taxon>
        <taxon>Magnoliopsida</taxon>
        <taxon>eudicotyledons</taxon>
        <taxon>Gunneridae</taxon>
        <taxon>Pentapetalae</taxon>
        <taxon>rosids</taxon>
        <taxon>fabids</taxon>
        <taxon>Fabales</taxon>
        <taxon>Fabaceae</taxon>
        <taxon>Papilionoideae</taxon>
        <taxon>50 kb inversion clade</taxon>
        <taxon>NPAAA clade</taxon>
        <taxon>Hologalegina</taxon>
        <taxon>IRL clade</taxon>
        <taxon>Trifolieae</taxon>
        <taxon>Trifolium</taxon>
    </lineage>
</organism>
<dbReference type="OrthoDB" id="1433095at2759"/>
<keyword evidence="4" id="KW-1185">Reference proteome</keyword>
<evidence type="ECO:0000256" key="1">
    <source>
        <dbReference type="SAM" id="MobiDB-lite"/>
    </source>
</evidence>
<dbReference type="SUPFAM" id="SSF55961">
    <property type="entry name" value="Bet v1-like"/>
    <property type="match status" value="1"/>
</dbReference>
<dbReference type="PANTHER" id="PTHR45654:SF9">
    <property type="entry name" value="HOMEOBOX-LEUCINE ZIPPER PROTEIN HDG10-RELATED"/>
    <property type="match status" value="1"/>
</dbReference>
<dbReference type="Pfam" id="PF25797">
    <property type="entry name" value="PDF2_C"/>
    <property type="match status" value="1"/>
</dbReference>
<feature type="domain" description="HD-Zip IV C-terminal" evidence="2">
    <location>
        <begin position="87"/>
        <end position="326"/>
    </location>
</feature>
<dbReference type="PANTHER" id="PTHR45654">
    <property type="entry name" value="HOMEOBOX-LEUCINE ZIPPER PROTEIN MERISTEM L1"/>
    <property type="match status" value="1"/>
</dbReference>
<name>A0A2Z6PI97_TRISU</name>
<accession>A0A2Z6PI97</accession>
<evidence type="ECO:0000313" key="4">
    <source>
        <dbReference type="Proteomes" id="UP000242715"/>
    </source>
</evidence>
<dbReference type="AlphaFoldDB" id="A0A2Z6PI97"/>
<feature type="region of interest" description="Disordered" evidence="1">
    <location>
        <begin position="1"/>
        <end position="32"/>
    </location>
</feature>
<evidence type="ECO:0000259" key="2">
    <source>
        <dbReference type="Pfam" id="PF25797"/>
    </source>
</evidence>
<sequence>MVEATEEGSQESVQDDVTCASDKSVQDAITHSPQQNSDLLQSIDEILKIDIAKDFAGIADLLSDDNHVPGSAPTSDARDVSAEMNPIEGKWIVMKLGERLVKIFHDALNNMPSNKDFPELINTLDNDGVRVNVRKCRDPGTENGAILTATTSFWLSCTPQHAFNFLKDNSRRFQWDILCEGHHQVEELHRITYGTNPGNFTSIIRTLNPEDKDMRILQECYANGMESGLVYCTIDTETMNCAIRGEDCSMLPLLPSGFTITGGGRSSCDNKGEEAGVSCEGSVVTVAYQLLIGTPAEIDNPDLDAVKKMNKFVTSTVNNIRHALKCSSF</sequence>
<dbReference type="InterPro" id="IPR042160">
    <property type="entry name" value="HD-Zip_IV"/>
</dbReference>
<protein>
    <recommendedName>
        <fullName evidence="2">HD-Zip IV C-terminal domain-containing protein</fullName>
    </recommendedName>
</protein>
<dbReference type="InterPro" id="IPR057993">
    <property type="entry name" value="HD-Zip_IV_C"/>
</dbReference>
<dbReference type="Proteomes" id="UP000242715">
    <property type="component" value="Unassembled WGS sequence"/>
</dbReference>
<reference evidence="4" key="1">
    <citation type="journal article" date="2017" name="Front. Plant Sci.">
        <title>Climate Clever Clovers: New Paradigm to Reduce the Environmental Footprint of Ruminants by Breeding Low Methanogenic Forages Utilizing Haplotype Variation.</title>
        <authorList>
            <person name="Kaur P."/>
            <person name="Appels R."/>
            <person name="Bayer P.E."/>
            <person name="Keeble-Gagnere G."/>
            <person name="Wang J."/>
            <person name="Hirakawa H."/>
            <person name="Shirasawa K."/>
            <person name="Vercoe P."/>
            <person name="Stefanova K."/>
            <person name="Durmic Z."/>
            <person name="Nichols P."/>
            <person name="Revell C."/>
            <person name="Isobe S.N."/>
            <person name="Edwards D."/>
            <person name="Erskine W."/>
        </authorList>
    </citation>
    <scope>NUCLEOTIDE SEQUENCE [LARGE SCALE GENOMIC DNA]</scope>
    <source>
        <strain evidence="4">cv. Daliak</strain>
    </source>
</reference>
<dbReference type="EMBL" id="DF974699">
    <property type="protein sequence ID" value="GAU50152.1"/>
    <property type="molecule type" value="Genomic_DNA"/>
</dbReference>
<feature type="compositionally biased region" description="Polar residues" evidence="1">
    <location>
        <begin position="21"/>
        <end position="32"/>
    </location>
</feature>